<proteinExistence type="predicted"/>
<dbReference type="EMBL" id="PJMW01000002">
    <property type="protein sequence ID" value="PKV80518.1"/>
    <property type="molecule type" value="Genomic_DNA"/>
</dbReference>
<dbReference type="Proteomes" id="UP000233766">
    <property type="component" value="Unassembled WGS sequence"/>
</dbReference>
<accession>A0A2N3VFV5</accession>
<reference evidence="1 2" key="1">
    <citation type="submission" date="2017-12" db="EMBL/GenBank/DDBJ databases">
        <title>Sequencing the genomes of 1000 Actinobacteria strains.</title>
        <authorList>
            <person name="Klenk H.-P."/>
        </authorList>
    </citation>
    <scope>NUCLEOTIDE SEQUENCE [LARGE SCALE GENOMIC DNA]</scope>
    <source>
        <strain evidence="1 2">DSM 44489</strain>
    </source>
</reference>
<name>A0A2N3VFV5_9NOCA</name>
<comment type="caution">
    <text evidence="1">The sequence shown here is derived from an EMBL/GenBank/DDBJ whole genome shotgun (WGS) entry which is preliminary data.</text>
</comment>
<gene>
    <name evidence="1" type="ORF">ATK86_4947</name>
</gene>
<evidence type="ECO:0000313" key="2">
    <source>
        <dbReference type="Proteomes" id="UP000233766"/>
    </source>
</evidence>
<sequence>MKLLFTSYDREVPRKDTRVLPECPFGRASALLDPHPSRVRTHR</sequence>
<evidence type="ECO:0000313" key="1">
    <source>
        <dbReference type="EMBL" id="PKV80518.1"/>
    </source>
</evidence>
<dbReference type="AlphaFoldDB" id="A0A2N3VFV5"/>
<organism evidence="1 2">
    <name type="scientific">Nocardia fluminea</name>
    <dbReference type="NCBI Taxonomy" id="134984"/>
    <lineage>
        <taxon>Bacteria</taxon>
        <taxon>Bacillati</taxon>
        <taxon>Actinomycetota</taxon>
        <taxon>Actinomycetes</taxon>
        <taxon>Mycobacteriales</taxon>
        <taxon>Nocardiaceae</taxon>
        <taxon>Nocardia</taxon>
    </lineage>
</organism>
<protein>
    <submittedName>
        <fullName evidence="1">Uncharacterized protein</fullName>
    </submittedName>
</protein>
<keyword evidence="2" id="KW-1185">Reference proteome</keyword>